<evidence type="ECO:0000313" key="11">
    <source>
        <dbReference type="Proteomes" id="UP000269148"/>
    </source>
</evidence>
<feature type="transmembrane region" description="Helical" evidence="6">
    <location>
        <begin position="170"/>
        <end position="188"/>
    </location>
</feature>
<organism evidence="9 11">
    <name type="scientific">Streptococcus iniae</name>
    <name type="common">Streptococcus shiloi</name>
    <dbReference type="NCBI Taxonomy" id="1346"/>
    <lineage>
        <taxon>Bacteria</taxon>
        <taxon>Bacillati</taxon>
        <taxon>Bacillota</taxon>
        <taxon>Bacilli</taxon>
        <taxon>Lactobacillales</taxon>
        <taxon>Streptococcaceae</taxon>
        <taxon>Streptococcus</taxon>
    </lineage>
</organism>
<keyword evidence="4 6" id="KW-1133">Transmembrane helix</keyword>
<reference evidence="9 11" key="2">
    <citation type="submission" date="2018-06" db="EMBL/GenBank/DDBJ databases">
        <title>Mutators as drivers of adaptation in pathogenic bacteria and a risk factor for host jumps and vaccine escape.</title>
        <authorList>
            <person name="Barnes A.C."/>
            <person name="Silayeva O."/>
        </authorList>
    </citation>
    <scope>NUCLEOTIDE SEQUENCE [LARGE SCALE GENOMIC DNA]</scope>
    <source>
        <strain evidence="9 11">QMA0445</strain>
    </source>
</reference>
<dbReference type="GO" id="GO:0140359">
    <property type="term" value="F:ABC-type transporter activity"/>
    <property type="evidence" value="ECO:0007669"/>
    <property type="project" value="InterPro"/>
</dbReference>
<gene>
    <name evidence="9" type="ORF">DIY07_02550</name>
    <name evidence="8" type="ORF">DQ08_02390</name>
</gene>
<dbReference type="AlphaFoldDB" id="A0A3L8GM91"/>
<keyword evidence="3 6" id="KW-0812">Transmembrane</keyword>
<dbReference type="Proteomes" id="UP000269148">
    <property type="component" value="Unassembled WGS sequence"/>
</dbReference>
<dbReference type="GO" id="GO:0005886">
    <property type="term" value="C:plasma membrane"/>
    <property type="evidence" value="ECO:0007669"/>
    <property type="project" value="UniProtKB-SubCell"/>
</dbReference>
<accession>A0A3L8GM91</accession>
<reference evidence="8 10" key="1">
    <citation type="journal article" date="2014" name="Genome Announc.">
        <title>Complete Genome Sequence of a Virulent Strain, Streptococcus iniae ISET0901, Isolated from Diseased Tilapia.</title>
        <authorList>
            <person name="Pridgeon J.W."/>
            <person name="Zhang D."/>
            <person name="Zhang L."/>
        </authorList>
    </citation>
    <scope>NUCLEOTIDE SEQUENCE [LARGE SCALE GENOMIC DNA]</scope>
    <source>
        <strain evidence="8 10">ISET0901</strain>
    </source>
</reference>
<evidence type="ECO:0000256" key="1">
    <source>
        <dbReference type="ARBA" id="ARBA00004651"/>
    </source>
</evidence>
<evidence type="ECO:0000256" key="3">
    <source>
        <dbReference type="ARBA" id="ARBA00022692"/>
    </source>
</evidence>
<evidence type="ECO:0000256" key="5">
    <source>
        <dbReference type="ARBA" id="ARBA00023136"/>
    </source>
</evidence>
<protein>
    <submittedName>
        <fullName evidence="8 9">ABC transporter permease</fullName>
    </submittedName>
</protein>
<keyword evidence="10" id="KW-1185">Reference proteome</keyword>
<evidence type="ECO:0000313" key="8">
    <source>
        <dbReference type="EMBL" id="AHY15331.1"/>
    </source>
</evidence>
<feature type="transmembrane region" description="Helical" evidence="6">
    <location>
        <begin position="21"/>
        <end position="41"/>
    </location>
</feature>
<evidence type="ECO:0000313" key="9">
    <source>
        <dbReference type="EMBL" id="RLU58260.1"/>
    </source>
</evidence>
<dbReference type="Proteomes" id="UP000025245">
    <property type="component" value="Chromosome"/>
</dbReference>
<dbReference type="PANTHER" id="PTHR30294:SF29">
    <property type="entry name" value="MULTIDRUG ABC TRANSPORTER PERMEASE YBHS-RELATED"/>
    <property type="match status" value="1"/>
</dbReference>
<dbReference type="EMBL" id="QLQD01000027">
    <property type="protein sequence ID" value="RLU58260.1"/>
    <property type="molecule type" value="Genomic_DNA"/>
</dbReference>
<proteinExistence type="predicted"/>
<keyword evidence="2" id="KW-1003">Cell membrane</keyword>
<dbReference type="KEGG" id="siz:SI82_02625"/>
<dbReference type="KEGG" id="siq:DQ08_02390"/>
<dbReference type="OrthoDB" id="9768837at2"/>
<dbReference type="GeneID" id="35764867"/>
<feature type="domain" description="ABC-2 type transporter transmembrane" evidence="7">
    <location>
        <begin position="19"/>
        <end position="375"/>
    </location>
</feature>
<feature type="transmembrane region" description="Helical" evidence="6">
    <location>
        <begin position="220"/>
        <end position="245"/>
    </location>
</feature>
<sequence>MKEILIVTKETFLRQVKSWSFLLMVISPFIFLAFTFGIGFISGSTTEKSNQIAIILPDASMKPAFKAIDEASFAYHDPAKAKKDLKADKILAYVTVTTQNKQVTANYYSKVEPSVGSKALMTQALNHLQQELNLASTNISPEQLQLLFTQAKINLKTSKHQNYDKIGKNLSFFAITFIMYMILIIYSAQTAQEIASEKGTKIMEVIFSSIPADQYFFGRILGILSVIVTHVSIYVIGGFLCYQWASRSTITKDMIKPIKPLLSSVFKHLDWSMIVFAVLGILLFVVLAALCGSLVVRPEQANQAAQPAIFLVVAAFMGAFILGQTGSDSLLLKIGSYLPFFSSFFMPIRLINGFSGLTESIISLLVLAFTTLALIGFIGKSYSGLILQTDDIGFLKGLKKGLTHN</sequence>
<dbReference type="InterPro" id="IPR013525">
    <property type="entry name" value="ABC2_TM"/>
</dbReference>
<comment type="subcellular location">
    <subcellularLocation>
        <location evidence="1">Cell membrane</location>
        <topology evidence="1">Multi-pass membrane protein</topology>
    </subcellularLocation>
</comment>
<feature type="transmembrane region" description="Helical" evidence="6">
    <location>
        <begin position="360"/>
        <end position="379"/>
    </location>
</feature>
<name>A0A3L8GM91_STRIN</name>
<dbReference type="RefSeq" id="WP_003100931.1">
    <property type="nucleotide sequence ID" value="NZ_CP010783.1"/>
</dbReference>
<keyword evidence="5 6" id="KW-0472">Membrane</keyword>
<dbReference type="Pfam" id="PF12698">
    <property type="entry name" value="ABC2_membrane_3"/>
    <property type="match status" value="1"/>
</dbReference>
<evidence type="ECO:0000256" key="2">
    <source>
        <dbReference type="ARBA" id="ARBA00022475"/>
    </source>
</evidence>
<feature type="transmembrane region" description="Helical" evidence="6">
    <location>
        <begin position="330"/>
        <end position="348"/>
    </location>
</feature>
<evidence type="ECO:0000259" key="7">
    <source>
        <dbReference type="Pfam" id="PF12698"/>
    </source>
</evidence>
<dbReference type="KEGG" id="sio:DW64_02380"/>
<evidence type="ECO:0000256" key="4">
    <source>
        <dbReference type="ARBA" id="ARBA00022989"/>
    </source>
</evidence>
<feature type="transmembrane region" description="Helical" evidence="6">
    <location>
        <begin position="271"/>
        <end position="296"/>
    </location>
</feature>
<dbReference type="STRING" id="1346.BMF34_02515"/>
<dbReference type="EMBL" id="CP007586">
    <property type="protein sequence ID" value="AHY15331.1"/>
    <property type="molecule type" value="Genomic_DNA"/>
</dbReference>
<dbReference type="PANTHER" id="PTHR30294">
    <property type="entry name" value="MEMBRANE COMPONENT OF ABC TRANSPORTER YHHJ-RELATED"/>
    <property type="match status" value="1"/>
</dbReference>
<feature type="transmembrane region" description="Helical" evidence="6">
    <location>
        <begin position="308"/>
        <end position="324"/>
    </location>
</feature>
<evidence type="ECO:0000256" key="6">
    <source>
        <dbReference type="SAM" id="Phobius"/>
    </source>
</evidence>
<dbReference type="InterPro" id="IPR051449">
    <property type="entry name" value="ABC-2_transporter_component"/>
</dbReference>
<evidence type="ECO:0000313" key="10">
    <source>
        <dbReference type="Proteomes" id="UP000025245"/>
    </source>
</evidence>